<accession>A0A3A3GAZ6</accession>
<evidence type="ECO:0000313" key="3">
    <source>
        <dbReference type="Proteomes" id="UP000266177"/>
    </source>
</evidence>
<sequence>MNRFKVIKYLAAFGVFLCGVAILLSKENKAKAMYMGIMLLISSFGVFNEAIALRVKKENKAMEVTAYIIGSLVFILAWLILLGLFHGF</sequence>
<evidence type="ECO:0008006" key="4">
    <source>
        <dbReference type="Google" id="ProtNLM"/>
    </source>
</evidence>
<dbReference type="AlphaFoldDB" id="A0A3A3GAZ6"/>
<reference evidence="2 3" key="1">
    <citation type="submission" date="2018-09" db="EMBL/GenBank/DDBJ databases">
        <title>Paenibacillus SK2017-BO5.</title>
        <authorList>
            <person name="Piskunova J.V."/>
            <person name="Dubiley S.A."/>
            <person name="Severinov K.V."/>
        </authorList>
    </citation>
    <scope>NUCLEOTIDE SEQUENCE [LARGE SCALE GENOMIC DNA]</scope>
    <source>
        <strain evidence="2 3">BO5</strain>
    </source>
</reference>
<gene>
    <name evidence="2" type="ORF">DQX05_24530</name>
</gene>
<dbReference type="EMBL" id="QYZD01000033">
    <property type="protein sequence ID" value="RJG20616.1"/>
    <property type="molecule type" value="Genomic_DNA"/>
</dbReference>
<feature type="transmembrane region" description="Helical" evidence="1">
    <location>
        <begin position="6"/>
        <end position="25"/>
    </location>
</feature>
<proteinExistence type="predicted"/>
<name>A0A3A3GAZ6_PANTH</name>
<dbReference type="Proteomes" id="UP000266177">
    <property type="component" value="Unassembled WGS sequence"/>
</dbReference>
<comment type="caution">
    <text evidence="2">The sequence shown here is derived from an EMBL/GenBank/DDBJ whole genome shotgun (WGS) entry which is preliminary data.</text>
</comment>
<keyword evidence="1" id="KW-0812">Transmembrane</keyword>
<evidence type="ECO:0000256" key="1">
    <source>
        <dbReference type="SAM" id="Phobius"/>
    </source>
</evidence>
<feature type="transmembrane region" description="Helical" evidence="1">
    <location>
        <begin position="32"/>
        <end position="52"/>
    </location>
</feature>
<feature type="transmembrane region" description="Helical" evidence="1">
    <location>
        <begin position="64"/>
        <end position="85"/>
    </location>
</feature>
<keyword evidence="1" id="KW-0472">Membrane</keyword>
<keyword evidence="1" id="KW-1133">Transmembrane helix</keyword>
<evidence type="ECO:0000313" key="2">
    <source>
        <dbReference type="EMBL" id="RJG20616.1"/>
    </source>
</evidence>
<organism evidence="2 3">
    <name type="scientific">Paenibacillus thiaminolyticus</name>
    <name type="common">Bacillus thiaminolyticus</name>
    <dbReference type="NCBI Taxonomy" id="49283"/>
    <lineage>
        <taxon>Bacteria</taxon>
        <taxon>Bacillati</taxon>
        <taxon>Bacillota</taxon>
        <taxon>Bacilli</taxon>
        <taxon>Bacillales</taxon>
        <taxon>Paenibacillaceae</taxon>
        <taxon>Paenibacillus</taxon>
    </lineage>
</organism>
<protein>
    <recommendedName>
        <fullName evidence="4">DUF3953 domain-containing protein</fullName>
    </recommendedName>
</protein>